<evidence type="ECO:0000313" key="1">
    <source>
        <dbReference type="EMBL" id="EKC69606.1"/>
    </source>
</evidence>
<sequence length="106" mass="12434">MRRQKANAAQGLPELIEIAAGKKFTENYKEKHTIDAMYGWYRYESRFALPVFNEVGEIERYNVFNVIMVIRHAKDGKMYLYDIMNIKKKRAPFSSPKTLLSKKPIS</sequence>
<dbReference type="EMBL" id="AJWZ01002930">
    <property type="protein sequence ID" value="EKC69606.1"/>
    <property type="molecule type" value="Genomic_DNA"/>
</dbReference>
<name>K1UDN8_9ZZZZ</name>
<protein>
    <submittedName>
        <fullName evidence="1">Helix-turn-helix protein</fullName>
    </submittedName>
</protein>
<proteinExistence type="predicted"/>
<reference evidence="1" key="1">
    <citation type="journal article" date="2013" name="Environ. Microbiol.">
        <title>Microbiota from the distal guts of lean and obese adolescents exhibit partial functional redundancy besides clear differences in community structure.</title>
        <authorList>
            <person name="Ferrer M."/>
            <person name="Ruiz A."/>
            <person name="Lanza F."/>
            <person name="Haange S.B."/>
            <person name="Oberbach A."/>
            <person name="Till H."/>
            <person name="Bargiela R."/>
            <person name="Campoy C."/>
            <person name="Segura M.T."/>
            <person name="Richter M."/>
            <person name="von Bergen M."/>
            <person name="Seifert J."/>
            <person name="Suarez A."/>
        </authorList>
    </citation>
    <scope>NUCLEOTIDE SEQUENCE</scope>
</reference>
<comment type="caution">
    <text evidence="1">The sequence shown here is derived from an EMBL/GenBank/DDBJ whole genome shotgun (WGS) entry which is preliminary data.</text>
</comment>
<accession>K1UDN8</accession>
<organism evidence="1">
    <name type="scientific">human gut metagenome</name>
    <dbReference type="NCBI Taxonomy" id="408170"/>
    <lineage>
        <taxon>unclassified sequences</taxon>
        <taxon>metagenomes</taxon>
        <taxon>organismal metagenomes</taxon>
    </lineage>
</organism>
<gene>
    <name evidence="1" type="ORF">OBE_04327</name>
</gene>
<dbReference type="AlphaFoldDB" id="K1UDN8"/>